<dbReference type="SUPFAM" id="SSF51735">
    <property type="entry name" value="NAD(P)-binding Rossmann-fold domains"/>
    <property type="match status" value="1"/>
</dbReference>
<feature type="non-terminal residue" evidence="1">
    <location>
        <position position="25"/>
    </location>
</feature>
<dbReference type="EMBL" id="UINC01188185">
    <property type="protein sequence ID" value="SVE01277.1"/>
    <property type="molecule type" value="Genomic_DNA"/>
</dbReference>
<dbReference type="InterPro" id="IPR036291">
    <property type="entry name" value="NAD(P)-bd_dom_sf"/>
</dbReference>
<name>A0A383A0D5_9ZZZZ</name>
<dbReference type="AlphaFoldDB" id="A0A383A0D5"/>
<proteinExistence type="predicted"/>
<organism evidence="1">
    <name type="scientific">marine metagenome</name>
    <dbReference type="NCBI Taxonomy" id="408172"/>
    <lineage>
        <taxon>unclassified sequences</taxon>
        <taxon>metagenomes</taxon>
        <taxon>ecological metagenomes</taxon>
    </lineage>
</organism>
<reference evidence="1" key="1">
    <citation type="submission" date="2018-05" db="EMBL/GenBank/DDBJ databases">
        <authorList>
            <person name="Lanie J.A."/>
            <person name="Ng W.-L."/>
            <person name="Kazmierczak K.M."/>
            <person name="Andrzejewski T.M."/>
            <person name="Davidsen T.M."/>
            <person name="Wayne K.J."/>
            <person name="Tettelin H."/>
            <person name="Glass J.I."/>
            <person name="Rusch D."/>
            <person name="Podicherti R."/>
            <person name="Tsui H.-C.T."/>
            <person name="Winkler M.E."/>
        </authorList>
    </citation>
    <scope>NUCLEOTIDE SEQUENCE</scope>
</reference>
<protein>
    <recommendedName>
        <fullName evidence="2">NAD(P)-binding domain-containing protein</fullName>
    </recommendedName>
</protein>
<evidence type="ECO:0008006" key="2">
    <source>
        <dbReference type="Google" id="ProtNLM"/>
    </source>
</evidence>
<sequence length="25" mass="2818">MFKGIYKNKKVLVTGNTGFKGSWLT</sequence>
<dbReference type="Gene3D" id="3.40.50.720">
    <property type="entry name" value="NAD(P)-binding Rossmann-like Domain"/>
    <property type="match status" value="1"/>
</dbReference>
<accession>A0A383A0D5</accession>
<gene>
    <name evidence="1" type="ORF">METZ01_LOCUS454131</name>
</gene>
<evidence type="ECO:0000313" key="1">
    <source>
        <dbReference type="EMBL" id="SVE01277.1"/>
    </source>
</evidence>